<proteinExistence type="predicted"/>
<reference evidence="1 2" key="1">
    <citation type="submission" date="2011-10" db="EMBL/GenBank/DDBJ databases">
        <title>The Improved High-Quality Draft genome of Methanoplanus limicola DSM 2279.</title>
        <authorList>
            <consortium name="US DOE Joint Genome Institute (JGI-PGF)"/>
            <person name="Lucas S."/>
            <person name="Copeland A."/>
            <person name="Lapidus A."/>
            <person name="Glavina del Rio T."/>
            <person name="Dalin E."/>
            <person name="Tice H."/>
            <person name="Bruce D."/>
            <person name="Goodwin L."/>
            <person name="Pitluck S."/>
            <person name="Peters L."/>
            <person name="Mikhailova N."/>
            <person name="Lu M."/>
            <person name="Kyrpides N."/>
            <person name="Mavromatis K."/>
            <person name="Ivanova N."/>
            <person name="Markowitz V."/>
            <person name="Cheng J.-F."/>
            <person name="Hugenholtz P."/>
            <person name="Woyke T."/>
            <person name="Wu D."/>
            <person name="Wirth R."/>
            <person name="Brambilla E.-M."/>
            <person name="Klenk H.-P."/>
            <person name="Eisen J.A."/>
        </authorList>
    </citation>
    <scope>NUCLEOTIDE SEQUENCE [LARGE SCALE GENOMIC DNA]</scope>
    <source>
        <strain evidence="1 2">DSM 2279</strain>
    </source>
</reference>
<dbReference type="InParanoid" id="H1Z1T2"/>
<evidence type="ECO:0000313" key="2">
    <source>
        <dbReference type="Proteomes" id="UP000005741"/>
    </source>
</evidence>
<name>H1Z1T2_9EURY</name>
<evidence type="ECO:0000313" key="1">
    <source>
        <dbReference type="EMBL" id="EHQ35399.1"/>
    </source>
</evidence>
<gene>
    <name evidence="1" type="ORF">Metlim_1290</name>
</gene>
<dbReference type="AlphaFoldDB" id="H1Z1T2"/>
<keyword evidence="2" id="KW-1185">Reference proteome</keyword>
<organism evidence="1 2">
    <name type="scientific">Methanoplanus limicola DSM 2279</name>
    <dbReference type="NCBI Taxonomy" id="937775"/>
    <lineage>
        <taxon>Archaea</taxon>
        <taxon>Methanobacteriati</taxon>
        <taxon>Methanobacteriota</taxon>
        <taxon>Stenosarchaea group</taxon>
        <taxon>Methanomicrobia</taxon>
        <taxon>Methanomicrobiales</taxon>
        <taxon>Methanomicrobiaceae</taxon>
        <taxon>Methanoplanus</taxon>
    </lineage>
</organism>
<dbReference type="Proteomes" id="UP000005741">
    <property type="component" value="Chromosome"/>
</dbReference>
<dbReference type="STRING" id="937775.Metlim_1290"/>
<dbReference type="EMBL" id="CM001436">
    <property type="protein sequence ID" value="EHQ35399.1"/>
    <property type="molecule type" value="Genomic_DNA"/>
</dbReference>
<protein>
    <recommendedName>
        <fullName evidence="3">DUF3821 domain-containing protein</fullName>
    </recommendedName>
</protein>
<evidence type="ECO:0008006" key="3">
    <source>
        <dbReference type="Google" id="ProtNLM"/>
    </source>
</evidence>
<accession>H1Z1T2</accession>
<sequence>MKCGRIFLGCDTMNRSKIFVILLSALFLIPALFAGAVSGSDSAGDLLYYAKGDAVTISGFAAGNPSQGVAVWLFGNNLWDRNAISVSSSGEYSYEISPSETSGLSAGQYYVIVQHPGYNGKFDVYTSTGAQGQTVVTSDAGSSFIIGGSGSLQGRQAAAALMGMLDSNDIDDMYSYTSFILEDPLIEDDSDENVYERGIISLSGSTNFAAGEKLFYSLQPLEFGPTSKDSGTTESGSSGNIYVTGSSPLNLWNVEIDASDYPAGEYMFETGRPDGSYKTTMTLTITDVADNTQGEDENTVTYAQTPVQTPLAAENGDVTPEAGQPTARSPLSAVIPVIAAALSVICLICGKRLL</sequence>
<dbReference type="HOGENOM" id="CLU_782142_0_0_2"/>